<dbReference type="EMBL" id="AHAM01000204">
    <property type="protein sequence ID" value="EHK54705.1"/>
    <property type="molecule type" value="Genomic_DNA"/>
</dbReference>
<sequence>MVVAAERFLARQSRVATSRGVRSVAGREEEPAARRLAVEVRCTEHSRSNR</sequence>
<evidence type="ECO:0000313" key="2">
    <source>
        <dbReference type="Proteomes" id="UP000003250"/>
    </source>
</evidence>
<dbReference type="Proteomes" id="UP000003250">
    <property type="component" value="Unassembled WGS sequence"/>
</dbReference>
<accession>H0HXA8</accession>
<keyword evidence="2" id="KW-1185">Reference proteome</keyword>
<dbReference type="AlphaFoldDB" id="H0HXA8"/>
<organism evidence="1 2">
    <name type="scientific">Mesorhizobium alhagi CCNWXJ12-2</name>
    <dbReference type="NCBI Taxonomy" id="1107882"/>
    <lineage>
        <taxon>Bacteria</taxon>
        <taxon>Pseudomonadati</taxon>
        <taxon>Pseudomonadota</taxon>
        <taxon>Alphaproteobacteria</taxon>
        <taxon>Hyphomicrobiales</taxon>
        <taxon>Phyllobacteriaceae</taxon>
        <taxon>Allomesorhizobium</taxon>
    </lineage>
</organism>
<protein>
    <submittedName>
        <fullName evidence="1">Uncharacterized protein</fullName>
    </submittedName>
</protein>
<evidence type="ECO:0000313" key="1">
    <source>
        <dbReference type="EMBL" id="EHK54705.1"/>
    </source>
</evidence>
<proteinExistence type="predicted"/>
<reference evidence="1 2" key="1">
    <citation type="journal article" date="2012" name="J. Bacteriol.">
        <title>Draft Genome Sequence of Mesorhizobium alhagi CCNWXJ12-2T, a Novel Salt-Resistant Species Isolated from the Desert of Northwestern China.</title>
        <authorList>
            <person name="Zhou M."/>
            <person name="Chen W."/>
            <person name="Chen H."/>
            <person name="Wei G."/>
        </authorList>
    </citation>
    <scope>NUCLEOTIDE SEQUENCE [LARGE SCALE GENOMIC DNA]</scope>
    <source>
        <strain evidence="1 2">CCNWXJ12-2</strain>
    </source>
</reference>
<gene>
    <name evidence="1" type="ORF">MAXJ12_24137</name>
</gene>
<name>H0HXA8_9HYPH</name>